<feature type="transmembrane region" description="Helical" evidence="12">
    <location>
        <begin position="12"/>
        <end position="35"/>
    </location>
</feature>
<dbReference type="PANTHER" id="PTHR39188">
    <property type="entry name" value="MEMBRANE-ASSOCIATED ZINC METALLOPROTEASE M50B"/>
    <property type="match status" value="1"/>
</dbReference>
<dbReference type="GO" id="GO:0006508">
    <property type="term" value="P:proteolysis"/>
    <property type="evidence" value="ECO:0007669"/>
    <property type="project" value="UniProtKB-KW"/>
</dbReference>
<evidence type="ECO:0000256" key="5">
    <source>
        <dbReference type="ARBA" id="ARBA00022692"/>
    </source>
</evidence>
<evidence type="ECO:0000256" key="6">
    <source>
        <dbReference type="ARBA" id="ARBA00022723"/>
    </source>
</evidence>
<comment type="similarity">
    <text evidence="3">Belongs to the peptidase M50B family.</text>
</comment>
<feature type="transmembrane region" description="Helical" evidence="12">
    <location>
        <begin position="216"/>
        <end position="236"/>
    </location>
</feature>
<protein>
    <submittedName>
        <fullName evidence="14">Site-2 protease family protein</fullName>
    </submittedName>
</protein>
<evidence type="ECO:0000256" key="10">
    <source>
        <dbReference type="ARBA" id="ARBA00023049"/>
    </source>
</evidence>
<evidence type="ECO:0000256" key="2">
    <source>
        <dbReference type="ARBA" id="ARBA00004141"/>
    </source>
</evidence>
<keyword evidence="8" id="KW-0862">Zinc</keyword>
<evidence type="ECO:0000256" key="11">
    <source>
        <dbReference type="ARBA" id="ARBA00023136"/>
    </source>
</evidence>
<proteinExistence type="inferred from homology"/>
<keyword evidence="4 14" id="KW-0645">Protease</keyword>
<keyword evidence="9 12" id="KW-1133">Transmembrane helix</keyword>
<evidence type="ECO:0000256" key="1">
    <source>
        <dbReference type="ARBA" id="ARBA00001947"/>
    </source>
</evidence>
<evidence type="ECO:0000256" key="3">
    <source>
        <dbReference type="ARBA" id="ARBA00007931"/>
    </source>
</evidence>
<dbReference type="EMBL" id="JBGUBD010000003">
    <property type="protein sequence ID" value="MFA9477853.1"/>
    <property type="molecule type" value="Genomic_DNA"/>
</dbReference>
<keyword evidence="11 12" id="KW-0472">Membrane</keyword>
<evidence type="ECO:0000256" key="12">
    <source>
        <dbReference type="SAM" id="Phobius"/>
    </source>
</evidence>
<dbReference type="InterPro" id="IPR008915">
    <property type="entry name" value="Peptidase_M50"/>
</dbReference>
<dbReference type="Pfam" id="PF02163">
    <property type="entry name" value="Peptidase_M50"/>
    <property type="match status" value="1"/>
</dbReference>
<keyword evidence="7" id="KW-0378">Hydrolase</keyword>
<keyword evidence="15" id="KW-1185">Reference proteome</keyword>
<feature type="transmembrane region" description="Helical" evidence="12">
    <location>
        <begin position="190"/>
        <end position="210"/>
    </location>
</feature>
<evidence type="ECO:0000313" key="15">
    <source>
        <dbReference type="Proteomes" id="UP001575105"/>
    </source>
</evidence>
<dbReference type="GO" id="GO:0008233">
    <property type="term" value="F:peptidase activity"/>
    <property type="evidence" value="ECO:0007669"/>
    <property type="project" value="UniProtKB-KW"/>
</dbReference>
<reference evidence="14 15" key="1">
    <citation type="submission" date="2024-08" db="EMBL/GenBank/DDBJ databases">
        <title>Whole-genome sequencing of halo(alkali)philic microorganisms from hypersaline lakes.</title>
        <authorList>
            <person name="Sorokin D.Y."/>
            <person name="Merkel A.Y."/>
            <person name="Messina E."/>
            <person name="Yakimov M."/>
        </authorList>
    </citation>
    <scope>NUCLEOTIDE SEQUENCE [LARGE SCALE GENOMIC DNA]</scope>
    <source>
        <strain evidence="14 15">AB-hyl4</strain>
    </source>
</reference>
<comment type="cofactor">
    <cofactor evidence="1">
        <name>Zn(2+)</name>
        <dbReference type="ChEBI" id="CHEBI:29105"/>
    </cofactor>
</comment>
<evidence type="ECO:0000256" key="9">
    <source>
        <dbReference type="ARBA" id="ARBA00022989"/>
    </source>
</evidence>
<gene>
    <name evidence="14" type="ORF">ACERK3_06035</name>
</gene>
<comment type="caution">
    <text evidence="14">The sequence shown here is derived from an EMBL/GenBank/DDBJ whole genome shotgun (WGS) entry which is preliminary data.</text>
</comment>
<feature type="transmembrane region" description="Helical" evidence="12">
    <location>
        <begin position="41"/>
        <end position="60"/>
    </location>
</feature>
<evidence type="ECO:0000256" key="4">
    <source>
        <dbReference type="ARBA" id="ARBA00022670"/>
    </source>
</evidence>
<feature type="transmembrane region" description="Helical" evidence="12">
    <location>
        <begin position="149"/>
        <end position="169"/>
    </location>
</feature>
<name>A0ABV4U2N8_9BACT</name>
<accession>A0ABV4U2N8</accession>
<feature type="domain" description="Peptidase M50" evidence="13">
    <location>
        <begin position="47"/>
        <end position="204"/>
    </location>
</feature>
<evidence type="ECO:0000256" key="8">
    <source>
        <dbReference type="ARBA" id="ARBA00022833"/>
    </source>
</evidence>
<sequence>MTSDTSGSLRLFRAFGIDVFIHWTWWALLAVVLFLNVLGDPVLTVAIFLALFAIVTLHEFGHALACRSVGGQANRIVLWPLGGIAFVRPPERPDAMLWTIVAGPLVNVALVPVTLVLFGTFVGNPLEFPWFDAAATQQLLREFTIFERFVAIVTWMNFLLLVFNMLPIYPLDGGQTLQAILWFGLGRARSLHIAASIGFVLAIVGGSYAFFIRESIWLTILAVFIGMEALNGIRMAKTLAAQDAMRM</sequence>
<evidence type="ECO:0000256" key="7">
    <source>
        <dbReference type="ARBA" id="ARBA00022801"/>
    </source>
</evidence>
<dbReference type="RefSeq" id="WP_425344778.1">
    <property type="nucleotide sequence ID" value="NZ_JBGUBD010000003.1"/>
</dbReference>
<evidence type="ECO:0000259" key="13">
    <source>
        <dbReference type="Pfam" id="PF02163"/>
    </source>
</evidence>
<keyword evidence="5 12" id="KW-0812">Transmembrane</keyword>
<organism evidence="14 15">
    <name type="scientific">Natronomicrosphaera hydrolytica</name>
    <dbReference type="NCBI Taxonomy" id="3242702"/>
    <lineage>
        <taxon>Bacteria</taxon>
        <taxon>Pseudomonadati</taxon>
        <taxon>Planctomycetota</taxon>
        <taxon>Phycisphaerae</taxon>
        <taxon>Phycisphaerales</taxon>
        <taxon>Phycisphaeraceae</taxon>
        <taxon>Natronomicrosphaera</taxon>
    </lineage>
</organism>
<keyword evidence="10" id="KW-0482">Metalloprotease</keyword>
<comment type="subcellular location">
    <subcellularLocation>
        <location evidence="2">Membrane</location>
        <topology evidence="2">Multi-pass membrane protein</topology>
    </subcellularLocation>
</comment>
<dbReference type="PANTHER" id="PTHR39188:SF3">
    <property type="entry name" value="STAGE IV SPORULATION PROTEIN FB"/>
    <property type="match status" value="1"/>
</dbReference>
<dbReference type="Proteomes" id="UP001575105">
    <property type="component" value="Unassembled WGS sequence"/>
</dbReference>
<evidence type="ECO:0000313" key="14">
    <source>
        <dbReference type="EMBL" id="MFA9477853.1"/>
    </source>
</evidence>
<keyword evidence="6" id="KW-0479">Metal-binding</keyword>
<feature type="transmembrane region" description="Helical" evidence="12">
    <location>
        <begin position="95"/>
        <end position="122"/>
    </location>
</feature>